<gene>
    <name evidence="1" type="ORF">TM448B01214_0007</name>
</gene>
<reference evidence="1" key="1">
    <citation type="submission" date="2020-03" db="EMBL/GenBank/DDBJ databases">
        <title>The deep terrestrial virosphere.</title>
        <authorList>
            <person name="Holmfeldt K."/>
            <person name="Nilsson E."/>
            <person name="Simone D."/>
            <person name="Lopez-Fernandez M."/>
            <person name="Wu X."/>
            <person name="de Brujin I."/>
            <person name="Lundin D."/>
            <person name="Andersson A."/>
            <person name="Bertilsson S."/>
            <person name="Dopson M."/>
        </authorList>
    </citation>
    <scope>NUCLEOTIDE SEQUENCE</scope>
    <source>
        <strain evidence="1">TM448B01214</strain>
    </source>
</reference>
<proteinExistence type="predicted"/>
<dbReference type="AlphaFoldDB" id="A0A6M3XK41"/>
<sequence length="412" mass="43769">MFKKRYLLLLALVLVFCSDFAIAAVTVSNNTEIKLGSGARMRYFDLAFDSSYASGGESLSAITMGFAGGRVRQVRVLPKDGYTFEYDETNAKVKVFANAPPIVYEEKHTSTALASGYTGFYLDYPAAWIVSMADTLGPQIWVKTGMATADLGTDEFCLYETITDGGRTAIVTPTGAGVYYVTYATQAWSDLYALLVQAEAVTLTPVTAVPLAYSLMAFGYCNLGTDSNNLLPIDPADTPASGEVGINYGNTSTLECNASQGAYTATVTYLKYPSSGWIYDRYIADEDPTVAASGAYTKATLDYPVLLWATSCYATANAGTSRGIALSYTVADAGMWIADFNVGSSAPAGASVATTGRGTVWVTGNIEADSTMTNAAYIKGRPWEIPNVKAIEVKNGADLSGLTGIKVQVLAR</sequence>
<evidence type="ECO:0000313" key="1">
    <source>
        <dbReference type="EMBL" id="QJH98136.1"/>
    </source>
</evidence>
<dbReference type="EMBL" id="MT144718">
    <property type="protein sequence ID" value="QJH98136.1"/>
    <property type="molecule type" value="Genomic_DNA"/>
</dbReference>
<accession>A0A6M3XK41</accession>
<protein>
    <submittedName>
        <fullName evidence="1">Uncharacterized protein</fullName>
    </submittedName>
</protein>
<organism evidence="1">
    <name type="scientific">viral metagenome</name>
    <dbReference type="NCBI Taxonomy" id="1070528"/>
    <lineage>
        <taxon>unclassified sequences</taxon>
        <taxon>metagenomes</taxon>
        <taxon>organismal metagenomes</taxon>
    </lineage>
</organism>
<name>A0A6M3XK41_9ZZZZ</name>